<proteinExistence type="predicted"/>
<evidence type="ECO:0000313" key="1">
    <source>
        <dbReference type="EMBL" id="JAH61118.1"/>
    </source>
</evidence>
<reference evidence="1" key="2">
    <citation type="journal article" date="2015" name="Fish Shellfish Immunol.">
        <title>Early steps in the European eel (Anguilla anguilla)-Vibrio vulnificus interaction in the gills: Role of the RtxA13 toxin.</title>
        <authorList>
            <person name="Callol A."/>
            <person name="Pajuelo D."/>
            <person name="Ebbesson L."/>
            <person name="Teles M."/>
            <person name="MacKenzie S."/>
            <person name="Amaro C."/>
        </authorList>
    </citation>
    <scope>NUCLEOTIDE SEQUENCE</scope>
</reference>
<dbReference type="AlphaFoldDB" id="A0A0E9U832"/>
<dbReference type="EMBL" id="GBXM01047459">
    <property type="protein sequence ID" value="JAH61118.1"/>
    <property type="molecule type" value="Transcribed_RNA"/>
</dbReference>
<organism evidence="1">
    <name type="scientific">Anguilla anguilla</name>
    <name type="common">European freshwater eel</name>
    <name type="synonym">Muraena anguilla</name>
    <dbReference type="NCBI Taxonomy" id="7936"/>
    <lineage>
        <taxon>Eukaryota</taxon>
        <taxon>Metazoa</taxon>
        <taxon>Chordata</taxon>
        <taxon>Craniata</taxon>
        <taxon>Vertebrata</taxon>
        <taxon>Euteleostomi</taxon>
        <taxon>Actinopterygii</taxon>
        <taxon>Neopterygii</taxon>
        <taxon>Teleostei</taxon>
        <taxon>Anguilliformes</taxon>
        <taxon>Anguillidae</taxon>
        <taxon>Anguilla</taxon>
    </lineage>
</organism>
<name>A0A0E9U832_ANGAN</name>
<reference evidence="1" key="1">
    <citation type="submission" date="2014-11" db="EMBL/GenBank/DDBJ databases">
        <authorList>
            <person name="Amaro Gonzalez C."/>
        </authorList>
    </citation>
    <scope>NUCLEOTIDE SEQUENCE</scope>
</reference>
<accession>A0A0E9U832</accession>
<sequence>MNRVCPCVENSIYRLAQPFRGFLNSSLPLSRQTTATFDKLEEDIKTQSKH</sequence>
<protein>
    <submittedName>
        <fullName evidence="1">Uncharacterized protein</fullName>
    </submittedName>
</protein>